<keyword evidence="5" id="KW-1185">Reference proteome</keyword>
<dbReference type="InterPro" id="IPR036866">
    <property type="entry name" value="RibonucZ/Hydroxyglut_hydro"/>
</dbReference>
<dbReference type="InterPro" id="IPR001279">
    <property type="entry name" value="Metallo-B-lactamas"/>
</dbReference>
<feature type="chain" id="PRO_5037955409" evidence="2">
    <location>
        <begin position="22"/>
        <end position="318"/>
    </location>
</feature>
<gene>
    <name evidence="4" type="ORF">H8K36_01485</name>
</gene>
<dbReference type="Pfam" id="PF23023">
    <property type="entry name" value="Anti-Pycsar_Apyc1"/>
    <property type="match status" value="1"/>
</dbReference>
<keyword evidence="2" id="KW-0732">Signal</keyword>
<sequence>MFALSAAAGIQTSFTPLIAHAAQANSTRLSNNSNTNGMHLILLGTAGGPTPKKNRAAPSQVIMIDGEAFVIDCGNGVAQQFVKAGLKLSSLRHIFITHHHSDHNADYGNLILLAWAADLNHRVDTYGPKPLVRMTKLFLQMNAYDIHTRIQDEGRASLANMIYPHQIDTDGVVYNNGRTKVSCARVVHPPVNPSFAYRFDHQGKSIVISGDTTYSKNLVKLAQEADILVHEVMHVQALDKLLASEVQATRLKDHLFASHSNFEQVGRVATEAKVKKLVLSHFVPGGDTSISDQDWIEGVRPYFAGEIIIARDLMDLQP</sequence>
<dbReference type="PANTHER" id="PTHR46018">
    <property type="entry name" value="ZINC PHOSPHODIESTERASE ELAC PROTEIN 1"/>
    <property type="match status" value="1"/>
</dbReference>
<comment type="caution">
    <text evidence="4">The sequence shown here is derived from an EMBL/GenBank/DDBJ whole genome shotgun (WGS) entry which is preliminary data.</text>
</comment>
<feature type="signal peptide" evidence="2">
    <location>
        <begin position="1"/>
        <end position="21"/>
    </location>
</feature>
<dbReference type="EMBL" id="JACOFZ010000001">
    <property type="protein sequence ID" value="MBC3880036.1"/>
    <property type="molecule type" value="Genomic_DNA"/>
</dbReference>
<dbReference type="InterPro" id="IPR044094">
    <property type="entry name" value="AtsA-like_MBL-fold"/>
</dbReference>
<dbReference type="PANTHER" id="PTHR46018:SF2">
    <property type="entry name" value="ZINC PHOSPHODIESTERASE ELAC PROTEIN 1"/>
    <property type="match status" value="1"/>
</dbReference>
<evidence type="ECO:0000256" key="2">
    <source>
        <dbReference type="SAM" id="SignalP"/>
    </source>
</evidence>
<keyword evidence="1" id="KW-0378">Hydrolase</keyword>
<evidence type="ECO:0000259" key="3">
    <source>
        <dbReference type="SMART" id="SM00849"/>
    </source>
</evidence>
<proteinExistence type="predicted"/>
<dbReference type="SUPFAM" id="SSF56281">
    <property type="entry name" value="Metallo-hydrolase/oxidoreductase"/>
    <property type="match status" value="1"/>
</dbReference>
<evidence type="ECO:0000256" key="1">
    <source>
        <dbReference type="ARBA" id="ARBA00022801"/>
    </source>
</evidence>
<reference evidence="4" key="1">
    <citation type="submission" date="2020-08" db="EMBL/GenBank/DDBJ databases">
        <title>Novel species isolated from subtropical streams in China.</title>
        <authorList>
            <person name="Lu H."/>
        </authorList>
    </citation>
    <scope>NUCLEOTIDE SEQUENCE</scope>
    <source>
        <strain evidence="4">LX22W</strain>
    </source>
</reference>
<dbReference type="GO" id="GO:0042781">
    <property type="term" value="F:3'-tRNA processing endoribonuclease activity"/>
    <property type="evidence" value="ECO:0007669"/>
    <property type="project" value="TreeGrafter"/>
</dbReference>
<evidence type="ECO:0000313" key="4">
    <source>
        <dbReference type="EMBL" id="MBC3880036.1"/>
    </source>
</evidence>
<dbReference type="CDD" id="cd07719">
    <property type="entry name" value="arylsulfatase_AtsA-like_MBL-fold"/>
    <property type="match status" value="1"/>
</dbReference>
<accession>A0A923KRB3</accession>
<name>A0A923KRB3_9BURK</name>
<dbReference type="SMART" id="SM00849">
    <property type="entry name" value="Lactamase_B"/>
    <property type="match status" value="1"/>
</dbReference>
<feature type="domain" description="Metallo-beta-lactamase" evidence="3">
    <location>
        <begin position="57"/>
        <end position="259"/>
    </location>
</feature>
<organism evidence="4 5">
    <name type="scientific">Undibacterium nitidum</name>
    <dbReference type="NCBI Taxonomy" id="2762298"/>
    <lineage>
        <taxon>Bacteria</taxon>
        <taxon>Pseudomonadati</taxon>
        <taxon>Pseudomonadota</taxon>
        <taxon>Betaproteobacteria</taxon>
        <taxon>Burkholderiales</taxon>
        <taxon>Oxalobacteraceae</taxon>
        <taxon>Undibacterium</taxon>
    </lineage>
</organism>
<dbReference type="Gene3D" id="3.60.15.10">
    <property type="entry name" value="Ribonuclease Z/Hydroxyacylglutathione hydrolase-like"/>
    <property type="match status" value="1"/>
</dbReference>
<protein>
    <submittedName>
        <fullName evidence="4">MBL fold metallo-hydrolase</fullName>
    </submittedName>
</protein>
<dbReference type="AlphaFoldDB" id="A0A923KRB3"/>
<evidence type="ECO:0000313" key="5">
    <source>
        <dbReference type="Proteomes" id="UP000627446"/>
    </source>
</evidence>
<dbReference type="Proteomes" id="UP000627446">
    <property type="component" value="Unassembled WGS sequence"/>
</dbReference>